<dbReference type="OrthoDB" id="1744952at2759"/>
<dbReference type="GO" id="GO:0005634">
    <property type="term" value="C:nucleus"/>
    <property type="evidence" value="ECO:0007669"/>
    <property type="project" value="TreeGrafter"/>
</dbReference>
<dbReference type="GO" id="GO:0000727">
    <property type="term" value="P:double-strand break repair via break-induced replication"/>
    <property type="evidence" value="ECO:0007669"/>
    <property type="project" value="TreeGrafter"/>
</dbReference>
<dbReference type="SMART" id="SM00350">
    <property type="entry name" value="MCM"/>
    <property type="match status" value="1"/>
</dbReference>
<evidence type="ECO:0000313" key="5">
    <source>
        <dbReference type="Proteomes" id="UP000655225"/>
    </source>
</evidence>
<dbReference type="GO" id="GO:1902969">
    <property type="term" value="P:mitotic DNA replication"/>
    <property type="evidence" value="ECO:0007669"/>
    <property type="project" value="TreeGrafter"/>
</dbReference>
<keyword evidence="2" id="KW-0067">ATP-binding</keyword>
<evidence type="ECO:0000256" key="1">
    <source>
        <dbReference type="ARBA" id="ARBA00022741"/>
    </source>
</evidence>
<dbReference type="Gene3D" id="3.40.50.300">
    <property type="entry name" value="P-loop containing nucleotide triphosphate hydrolases"/>
    <property type="match status" value="1"/>
</dbReference>
<keyword evidence="5" id="KW-1185">Reference proteome</keyword>
<sequence length="341" mass="38246">MIGDLDDQTDYHIAHHIVRVDKKHEDALATAFTTVLLKCYIVFAKFLKPKGNAQLSWLQNFIPMSTTLTINNGLSNSQFVVRADVGPHFLDLVASSMFGLDRLELFPIALSDLTSDSRMVHMIIHHEGAMQDVMFLTMITEERFQLIHGTIDDKHYKSTNTSDTECLNINFRKLEALIRLSEEEAFQSPSSTTPWFLVSVLPGFFLKVSPMLSTNSEGNPLHALRSRPSNPPNVLQSWDLILALKAWNNVSLPPAILSRFDVVYVIIGDLDDQTDYHIAHHIVRVGKKHEDALAPAFTIVLLKCYIVFAKSLKPKLSYEAKKLLVDSYVALRRGDTAAGGS</sequence>
<comment type="caution">
    <text evidence="4">The sequence shown here is derived from an EMBL/GenBank/DDBJ whole genome shotgun (WGS) entry which is preliminary data.</text>
</comment>
<dbReference type="GO" id="GO:0005524">
    <property type="term" value="F:ATP binding"/>
    <property type="evidence" value="ECO:0007669"/>
    <property type="project" value="UniProtKB-KW"/>
</dbReference>
<accession>A0A834YK36</accession>
<dbReference type="InterPro" id="IPR027417">
    <property type="entry name" value="P-loop_NTPase"/>
</dbReference>
<evidence type="ECO:0000313" key="4">
    <source>
        <dbReference type="EMBL" id="KAF8388556.1"/>
    </source>
</evidence>
<dbReference type="EMBL" id="JABCRI010000020">
    <property type="protein sequence ID" value="KAF8388556.1"/>
    <property type="molecule type" value="Genomic_DNA"/>
</dbReference>
<proteinExistence type="predicted"/>
<reference evidence="4 5" key="1">
    <citation type="submission" date="2020-04" db="EMBL/GenBank/DDBJ databases">
        <title>Plant Genome Project.</title>
        <authorList>
            <person name="Zhang R.-G."/>
        </authorList>
    </citation>
    <scope>NUCLEOTIDE SEQUENCE [LARGE SCALE GENOMIC DNA]</scope>
    <source>
        <strain evidence="4">YNK0</strain>
        <tissue evidence="4">Leaf</tissue>
    </source>
</reference>
<dbReference type="PANTHER" id="PTHR11630">
    <property type="entry name" value="DNA REPLICATION LICENSING FACTOR MCM FAMILY MEMBER"/>
    <property type="match status" value="1"/>
</dbReference>
<keyword evidence="1" id="KW-0547">Nucleotide-binding</keyword>
<feature type="domain" description="MCM C-terminal AAA(+) ATPase" evidence="3">
    <location>
        <begin position="246"/>
        <end position="284"/>
    </location>
</feature>
<dbReference type="GO" id="GO:1990518">
    <property type="term" value="F:single-stranded 3'-5' DNA helicase activity"/>
    <property type="evidence" value="ECO:0007669"/>
    <property type="project" value="TreeGrafter"/>
</dbReference>
<name>A0A834YK36_TETSI</name>
<protein>
    <recommendedName>
        <fullName evidence="3">MCM C-terminal AAA(+) ATPase domain-containing protein</fullName>
    </recommendedName>
</protein>
<dbReference type="InterPro" id="IPR001208">
    <property type="entry name" value="MCM_dom"/>
</dbReference>
<gene>
    <name evidence="4" type="ORF">HHK36_027231</name>
</gene>
<dbReference type="InterPro" id="IPR031327">
    <property type="entry name" value="MCM"/>
</dbReference>
<dbReference type="Proteomes" id="UP000655225">
    <property type="component" value="Unassembled WGS sequence"/>
</dbReference>
<dbReference type="Pfam" id="PF00493">
    <property type="entry name" value="MCM"/>
    <property type="match status" value="1"/>
</dbReference>
<dbReference type="AlphaFoldDB" id="A0A834YK36"/>
<dbReference type="GO" id="GO:0003697">
    <property type="term" value="F:single-stranded DNA binding"/>
    <property type="evidence" value="ECO:0007669"/>
    <property type="project" value="TreeGrafter"/>
</dbReference>
<dbReference type="GO" id="GO:0042555">
    <property type="term" value="C:MCM complex"/>
    <property type="evidence" value="ECO:0007669"/>
    <property type="project" value="TreeGrafter"/>
</dbReference>
<evidence type="ECO:0000256" key="2">
    <source>
        <dbReference type="ARBA" id="ARBA00022840"/>
    </source>
</evidence>
<organism evidence="4 5">
    <name type="scientific">Tetracentron sinense</name>
    <name type="common">Spur-leaf</name>
    <dbReference type="NCBI Taxonomy" id="13715"/>
    <lineage>
        <taxon>Eukaryota</taxon>
        <taxon>Viridiplantae</taxon>
        <taxon>Streptophyta</taxon>
        <taxon>Embryophyta</taxon>
        <taxon>Tracheophyta</taxon>
        <taxon>Spermatophyta</taxon>
        <taxon>Magnoliopsida</taxon>
        <taxon>Trochodendrales</taxon>
        <taxon>Trochodendraceae</taxon>
        <taxon>Tetracentron</taxon>
    </lineage>
</organism>
<evidence type="ECO:0000259" key="3">
    <source>
        <dbReference type="Pfam" id="PF00493"/>
    </source>
</evidence>
<dbReference type="PANTHER" id="PTHR11630:SF43">
    <property type="entry name" value="DNA REPLICATION LICENSING FACTOR MCM6"/>
    <property type="match status" value="1"/>
</dbReference>